<comment type="caution">
    <text evidence="4">The sequence shown here is derived from an EMBL/GenBank/DDBJ whole genome shotgun (WGS) entry which is preliminary data.</text>
</comment>
<evidence type="ECO:0000256" key="2">
    <source>
        <dbReference type="SAM" id="MobiDB-lite"/>
    </source>
</evidence>
<feature type="transmembrane region" description="Helical" evidence="3">
    <location>
        <begin position="267"/>
        <end position="291"/>
    </location>
</feature>
<dbReference type="EMBL" id="JACEFB010000002">
    <property type="protein sequence ID" value="MBA2225319.1"/>
    <property type="molecule type" value="Genomic_DNA"/>
</dbReference>
<feature type="coiled-coil region" evidence="1">
    <location>
        <begin position="158"/>
        <end position="185"/>
    </location>
</feature>
<accession>A0A7V8VC55</accession>
<sequence>MTHVTPTSGQSKVPQNGANPQTAPALPSWLYWVLLTTGVLTGVLLVSWVRGQAAPSSEPLSAPEKTTQKRPSLEERIRKHEEEAQRLCREALDRQMQAIPRFFGDAKQGCPEFADYALGWGSTRRWLQDLLPFGDCEKHKRFLEEKFAECIFAPESLEKVVEQTIKAYLKEVEQIENNMLLKLQEDVADFPTPFAKWDREQLQKKYTESLIAACQQAKKKLLYHDSTKLAAVAGDLVATRIISPPKITEAIATQILTRLGLRLSTSAAGMASGAVTFGIGLIVGAAIDWIIESILDRKGELAKQVEANLDELEKEISQAVRAELQQFAKERKAVRQAALQSLLTPTPQRDQE</sequence>
<keyword evidence="5" id="KW-1185">Reference proteome</keyword>
<evidence type="ECO:0000256" key="3">
    <source>
        <dbReference type="SAM" id="Phobius"/>
    </source>
</evidence>
<keyword evidence="3" id="KW-1133">Transmembrane helix</keyword>
<name>A0A7V8VC55_9BACT</name>
<protein>
    <submittedName>
        <fullName evidence="4">Uncharacterized protein</fullName>
    </submittedName>
</protein>
<dbReference type="AlphaFoldDB" id="A0A7V8VC55"/>
<feature type="coiled-coil region" evidence="1">
    <location>
        <begin position="295"/>
        <end position="322"/>
    </location>
</feature>
<dbReference type="RefSeq" id="WP_194536751.1">
    <property type="nucleotide sequence ID" value="NZ_JACEFB010000002.1"/>
</dbReference>
<gene>
    <name evidence="4" type="ORF">H0921_03980</name>
</gene>
<evidence type="ECO:0000313" key="4">
    <source>
        <dbReference type="EMBL" id="MBA2225319.1"/>
    </source>
</evidence>
<dbReference type="Proteomes" id="UP000542342">
    <property type="component" value="Unassembled WGS sequence"/>
</dbReference>
<evidence type="ECO:0000256" key="1">
    <source>
        <dbReference type="SAM" id="Coils"/>
    </source>
</evidence>
<organism evidence="4 5">
    <name type="scientific">Thermogemmata fonticola</name>
    <dbReference type="NCBI Taxonomy" id="2755323"/>
    <lineage>
        <taxon>Bacteria</taxon>
        <taxon>Pseudomonadati</taxon>
        <taxon>Planctomycetota</taxon>
        <taxon>Planctomycetia</taxon>
        <taxon>Gemmatales</taxon>
        <taxon>Gemmataceae</taxon>
        <taxon>Thermogemmata</taxon>
    </lineage>
</organism>
<feature type="region of interest" description="Disordered" evidence="2">
    <location>
        <begin position="1"/>
        <end position="20"/>
    </location>
</feature>
<keyword evidence="3" id="KW-0812">Transmembrane</keyword>
<keyword evidence="1" id="KW-0175">Coiled coil</keyword>
<keyword evidence="3" id="KW-0472">Membrane</keyword>
<evidence type="ECO:0000313" key="5">
    <source>
        <dbReference type="Proteomes" id="UP000542342"/>
    </source>
</evidence>
<reference evidence="4 5" key="1">
    <citation type="submission" date="2020-07" db="EMBL/GenBank/DDBJ databases">
        <title>Thermogemmata thermophila gen. nov., sp. nov., a novel moderate thermophilic planctomycete from a Kamchatka hot spring.</title>
        <authorList>
            <person name="Elcheninov A.G."/>
            <person name="Podosokorskaya O.A."/>
            <person name="Kovaleva O.L."/>
            <person name="Novikov A."/>
            <person name="Bonch-Osmolovskaya E.A."/>
            <person name="Toshchakov S.V."/>
            <person name="Kublanov I.V."/>
        </authorList>
    </citation>
    <scope>NUCLEOTIDE SEQUENCE [LARGE SCALE GENOMIC DNA]</scope>
    <source>
        <strain evidence="4 5">2918</strain>
    </source>
</reference>
<proteinExistence type="predicted"/>
<feature type="transmembrane region" description="Helical" evidence="3">
    <location>
        <begin position="29"/>
        <end position="49"/>
    </location>
</feature>